<protein>
    <submittedName>
        <fullName evidence="1">Uncharacterized protein</fullName>
    </submittedName>
</protein>
<dbReference type="AlphaFoldDB" id="A0A0D7BGC5"/>
<proteinExistence type="predicted"/>
<dbReference type="EMBL" id="KN880498">
    <property type="protein sequence ID" value="KIY68681.1"/>
    <property type="molecule type" value="Genomic_DNA"/>
</dbReference>
<evidence type="ECO:0000313" key="1">
    <source>
        <dbReference type="EMBL" id="KIY68681.1"/>
    </source>
</evidence>
<organism evidence="1 2">
    <name type="scientific">Cylindrobasidium torrendii FP15055 ss-10</name>
    <dbReference type="NCBI Taxonomy" id="1314674"/>
    <lineage>
        <taxon>Eukaryota</taxon>
        <taxon>Fungi</taxon>
        <taxon>Dikarya</taxon>
        <taxon>Basidiomycota</taxon>
        <taxon>Agaricomycotina</taxon>
        <taxon>Agaricomycetes</taxon>
        <taxon>Agaricomycetidae</taxon>
        <taxon>Agaricales</taxon>
        <taxon>Marasmiineae</taxon>
        <taxon>Physalacriaceae</taxon>
        <taxon>Cylindrobasidium</taxon>
    </lineage>
</organism>
<name>A0A0D7BGC5_9AGAR</name>
<gene>
    <name evidence="1" type="ORF">CYLTODRAFT_253218</name>
</gene>
<evidence type="ECO:0000313" key="2">
    <source>
        <dbReference type="Proteomes" id="UP000054007"/>
    </source>
</evidence>
<sequence>MLATTRAQRRERCPCLNLRCTLACACGCCPHCRRKVLDLICVAKLWSSSFPAGSARRSSPRFLDYSPKLCLVQIDPVPLRRKEPSVGLRLGIVVCACGQCFAMDAIRKHVCKPCDDLYGHKQDT</sequence>
<accession>A0A0D7BGC5</accession>
<keyword evidence="2" id="KW-1185">Reference proteome</keyword>
<dbReference type="Proteomes" id="UP000054007">
    <property type="component" value="Unassembled WGS sequence"/>
</dbReference>
<reference evidence="1 2" key="1">
    <citation type="journal article" date="2015" name="Fungal Genet. Biol.">
        <title>Evolution of novel wood decay mechanisms in Agaricales revealed by the genome sequences of Fistulina hepatica and Cylindrobasidium torrendii.</title>
        <authorList>
            <person name="Floudas D."/>
            <person name="Held B.W."/>
            <person name="Riley R."/>
            <person name="Nagy L.G."/>
            <person name="Koehler G."/>
            <person name="Ransdell A.S."/>
            <person name="Younus H."/>
            <person name="Chow J."/>
            <person name="Chiniquy J."/>
            <person name="Lipzen A."/>
            <person name="Tritt A."/>
            <person name="Sun H."/>
            <person name="Haridas S."/>
            <person name="LaButti K."/>
            <person name="Ohm R.A."/>
            <person name="Kues U."/>
            <person name="Blanchette R.A."/>
            <person name="Grigoriev I.V."/>
            <person name="Minto R.E."/>
            <person name="Hibbett D.S."/>
        </authorList>
    </citation>
    <scope>NUCLEOTIDE SEQUENCE [LARGE SCALE GENOMIC DNA]</scope>
    <source>
        <strain evidence="1 2">FP15055 ss-10</strain>
    </source>
</reference>